<evidence type="ECO:0000313" key="4">
    <source>
        <dbReference type="EnsemblMetazoa" id="XP_030850214"/>
    </source>
</evidence>
<evidence type="ECO:0000256" key="2">
    <source>
        <dbReference type="ARBA" id="ARBA00023002"/>
    </source>
</evidence>
<reference evidence="4" key="2">
    <citation type="submission" date="2021-01" db="UniProtKB">
        <authorList>
            <consortium name="EnsemblMetazoa"/>
        </authorList>
    </citation>
    <scope>IDENTIFICATION</scope>
</reference>
<dbReference type="Pfam" id="PF00107">
    <property type="entry name" value="ADH_zinc_N"/>
    <property type="match status" value="1"/>
</dbReference>
<evidence type="ECO:0000256" key="1">
    <source>
        <dbReference type="ARBA" id="ARBA00022857"/>
    </source>
</evidence>
<keyword evidence="1" id="KW-0521">NADP</keyword>
<dbReference type="AlphaFoldDB" id="A0A7M7PF43"/>
<dbReference type="GeneID" id="591462"/>
<dbReference type="GO" id="GO:0003960">
    <property type="term" value="F:quinone reductase (NADPH) activity"/>
    <property type="evidence" value="ECO:0000318"/>
    <property type="project" value="GO_Central"/>
</dbReference>
<keyword evidence="2" id="KW-0560">Oxidoreductase</keyword>
<proteinExistence type="predicted"/>
<protein>
    <recommendedName>
        <fullName evidence="3">Enoyl reductase (ER) domain-containing protein</fullName>
    </recommendedName>
</protein>
<dbReference type="CTD" id="9540"/>
<evidence type="ECO:0000259" key="3">
    <source>
        <dbReference type="SMART" id="SM00829"/>
    </source>
</evidence>
<dbReference type="InterPro" id="IPR036291">
    <property type="entry name" value="NAD(P)-bd_dom_sf"/>
</dbReference>
<dbReference type="SUPFAM" id="SSF51735">
    <property type="entry name" value="NAD(P)-binding Rossmann-fold domains"/>
    <property type="match status" value="1"/>
</dbReference>
<dbReference type="GO" id="GO:0048038">
    <property type="term" value="F:quinone binding"/>
    <property type="evidence" value="ECO:0000318"/>
    <property type="project" value="GO_Central"/>
</dbReference>
<sequence length="258" mass="27845">MALLPGGGNAQYATAHEDHLIPVPDHLTIQQAAAIPEVWLTAFQLLFFVASLKKGDIVLIHAGGSGVGTAATQLVKEFGGIPIVTAGTEAKLQKARSLGATEAFNYKEVDFAEKVLEVTQGKGVNIILDCVGGSYWEKNVKAFAPDGTWVLYGLMGGRNVEGALLGDILRKRISIRGTTLRPRSDQYKAELVKAFTEKALPHFTPSSPGEQPHFQPIIDRVFPLEEISAAHQYMDENKTLGKVTLSVAHTTSKPSDEL</sequence>
<accession>A0A7M7PF43</accession>
<name>A0A7M7PF43_STRPU</name>
<dbReference type="Gene3D" id="3.40.50.720">
    <property type="entry name" value="NAD(P)-binding Rossmann-like Domain"/>
    <property type="match status" value="1"/>
</dbReference>
<organism evidence="4 5">
    <name type="scientific">Strongylocentrotus purpuratus</name>
    <name type="common">Purple sea urchin</name>
    <dbReference type="NCBI Taxonomy" id="7668"/>
    <lineage>
        <taxon>Eukaryota</taxon>
        <taxon>Metazoa</taxon>
        <taxon>Echinodermata</taxon>
        <taxon>Eleutherozoa</taxon>
        <taxon>Echinozoa</taxon>
        <taxon>Echinoidea</taxon>
        <taxon>Euechinoidea</taxon>
        <taxon>Echinacea</taxon>
        <taxon>Camarodonta</taxon>
        <taxon>Echinidea</taxon>
        <taxon>Strongylocentrotidae</taxon>
        <taxon>Strongylocentrotus</taxon>
    </lineage>
</organism>
<dbReference type="SUPFAM" id="SSF50129">
    <property type="entry name" value="GroES-like"/>
    <property type="match status" value="1"/>
</dbReference>
<dbReference type="EnsemblMetazoa" id="XM_030994354">
    <property type="protein sequence ID" value="XP_030850214"/>
    <property type="gene ID" value="LOC591462"/>
</dbReference>
<dbReference type="InterPro" id="IPR020843">
    <property type="entry name" value="ER"/>
</dbReference>
<dbReference type="GO" id="GO:0070402">
    <property type="term" value="F:NADPH binding"/>
    <property type="evidence" value="ECO:0000318"/>
    <property type="project" value="GO_Central"/>
</dbReference>
<keyword evidence="5" id="KW-1185">Reference proteome</keyword>
<dbReference type="InterPro" id="IPR014189">
    <property type="entry name" value="Quinone_OxRdtase_PIG3"/>
</dbReference>
<dbReference type="RefSeq" id="XP_030850214.1">
    <property type="nucleotide sequence ID" value="XM_030994354.1"/>
</dbReference>
<dbReference type="PANTHER" id="PTHR48106:SF18">
    <property type="entry name" value="QUINONE OXIDOREDUCTASE PIG3"/>
    <property type="match status" value="1"/>
</dbReference>
<dbReference type="InParanoid" id="A0A7M7PF43"/>
<dbReference type="OMA" id="ANTCVAD"/>
<feature type="domain" description="Enoyl reductase (ER)" evidence="3">
    <location>
        <begin position="1"/>
        <end position="245"/>
    </location>
</feature>
<dbReference type="Gene3D" id="3.90.180.10">
    <property type="entry name" value="Medium-chain alcohol dehydrogenases, catalytic domain"/>
    <property type="match status" value="1"/>
</dbReference>
<evidence type="ECO:0000313" key="5">
    <source>
        <dbReference type="Proteomes" id="UP000007110"/>
    </source>
</evidence>
<dbReference type="PANTHER" id="PTHR48106">
    <property type="entry name" value="QUINONE OXIDOREDUCTASE PIG3-RELATED"/>
    <property type="match status" value="1"/>
</dbReference>
<dbReference type="InterPro" id="IPR013149">
    <property type="entry name" value="ADH-like_C"/>
</dbReference>
<dbReference type="KEGG" id="spu:591462"/>
<reference evidence="5" key="1">
    <citation type="submission" date="2015-02" db="EMBL/GenBank/DDBJ databases">
        <title>Genome sequencing for Strongylocentrotus purpuratus.</title>
        <authorList>
            <person name="Murali S."/>
            <person name="Liu Y."/>
            <person name="Vee V."/>
            <person name="English A."/>
            <person name="Wang M."/>
            <person name="Skinner E."/>
            <person name="Han Y."/>
            <person name="Muzny D.M."/>
            <person name="Worley K.C."/>
            <person name="Gibbs R.A."/>
        </authorList>
    </citation>
    <scope>NUCLEOTIDE SEQUENCE</scope>
</reference>
<dbReference type="Proteomes" id="UP000007110">
    <property type="component" value="Unassembled WGS sequence"/>
</dbReference>
<dbReference type="SMART" id="SM00829">
    <property type="entry name" value="PKS_ER"/>
    <property type="match status" value="1"/>
</dbReference>
<dbReference type="OrthoDB" id="3509362at2759"/>
<dbReference type="CDD" id="cd05276">
    <property type="entry name" value="p53_inducible_oxidoreductase"/>
    <property type="match status" value="1"/>
</dbReference>
<dbReference type="InterPro" id="IPR011032">
    <property type="entry name" value="GroES-like_sf"/>
</dbReference>